<organism evidence="1 2">
    <name type="scientific">Suillus placidus</name>
    <dbReference type="NCBI Taxonomy" id="48579"/>
    <lineage>
        <taxon>Eukaryota</taxon>
        <taxon>Fungi</taxon>
        <taxon>Dikarya</taxon>
        <taxon>Basidiomycota</taxon>
        <taxon>Agaricomycotina</taxon>
        <taxon>Agaricomycetes</taxon>
        <taxon>Agaricomycetidae</taxon>
        <taxon>Boletales</taxon>
        <taxon>Suillineae</taxon>
        <taxon>Suillaceae</taxon>
        <taxon>Suillus</taxon>
    </lineage>
</organism>
<keyword evidence="2" id="KW-1185">Reference proteome</keyword>
<comment type="caution">
    <text evidence="1">The sequence shown here is derived from an EMBL/GenBank/DDBJ whole genome shotgun (WGS) entry which is preliminary data.</text>
</comment>
<dbReference type="AlphaFoldDB" id="A0A9P7CZ72"/>
<gene>
    <name evidence="1" type="ORF">EV702DRAFT_1201634</name>
</gene>
<dbReference type="OrthoDB" id="2998253at2759"/>
<protein>
    <recommendedName>
        <fullName evidence="3">F-box domain-containing protein</fullName>
    </recommendedName>
</protein>
<evidence type="ECO:0008006" key="3">
    <source>
        <dbReference type="Google" id="ProtNLM"/>
    </source>
</evidence>
<name>A0A9P7CZ72_9AGAM</name>
<dbReference type="Proteomes" id="UP000714275">
    <property type="component" value="Unassembled WGS sequence"/>
</dbReference>
<dbReference type="Gene3D" id="3.80.10.10">
    <property type="entry name" value="Ribonuclease Inhibitor"/>
    <property type="match status" value="1"/>
</dbReference>
<dbReference type="InterPro" id="IPR032675">
    <property type="entry name" value="LRR_dom_sf"/>
</dbReference>
<reference evidence="1" key="1">
    <citation type="journal article" date="2020" name="New Phytol.">
        <title>Comparative genomics reveals dynamic genome evolution in host specialist ectomycorrhizal fungi.</title>
        <authorList>
            <person name="Lofgren L.A."/>
            <person name="Nguyen N.H."/>
            <person name="Vilgalys R."/>
            <person name="Ruytinx J."/>
            <person name="Liao H.L."/>
            <person name="Branco S."/>
            <person name="Kuo A."/>
            <person name="LaButti K."/>
            <person name="Lipzen A."/>
            <person name="Andreopoulos W."/>
            <person name="Pangilinan J."/>
            <person name="Riley R."/>
            <person name="Hundley H."/>
            <person name="Na H."/>
            <person name="Barry K."/>
            <person name="Grigoriev I.V."/>
            <person name="Stajich J.E."/>
            <person name="Kennedy P.G."/>
        </authorList>
    </citation>
    <scope>NUCLEOTIDE SEQUENCE</scope>
    <source>
        <strain evidence="1">DOB743</strain>
    </source>
</reference>
<dbReference type="EMBL" id="JABBWD010000054">
    <property type="protein sequence ID" value="KAG1772247.1"/>
    <property type="molecule type" value="Genomic_DNA"/>
</dbReference>
<evidence type="ECO:0000313" key="2">
    <source>
        <dbReference type="Proteomes" id="UP000714275"/>
    </source>
</evidence>
<accession>A0A9P7CZ72</accession>
<evidence type="ECO:0000313" key="1">
    <source>
        <dbReference type="EMBL" id="KAG1772247.1"/>
    </source>
</evidence>
<sequence>MPYLPTELLSKIFTLCLPEFPEVTEDAELILPSSSEAPMLLTGVCRRWGEVAAGTPSLWCQLSLRVYPEDDWQQRALGYDSWLKRSRGYPLSLAVECCDDDPTKLRSLLQPYIHQISSLYINIGYDTDRPELMLTDLSALRDLTMYTSGGVPLAQLIRNLPSTLRGLRVMRFDQNAFLFDLDLISSCNPVWSRLTHVTIDVCHSKAALHLLHLAPNLSSLAICISFPKMEALEPFTHARLQSLRIKGYAPQTQLSNLLDALLLPNLRILEFYNISHWPHQELKAFLTRSRCQLESLLLGSKVRTTEGQQAEYAALIPSLEVVADPSCSGVFGPYEWCVGHH</sequence>
<proteinExistence type="predicted"/>